<accession>A0ABS5PME2</accession>
<gene>
    <name evidence="2" type="ORF">KHM83_02425</name>
</gene>
<feature type="transmembrane region" description="Helical" evidence="1">
    <location>
        <begin position="16"/>
        <end position="49"/>
    </location>
</feature>
<evidence type="ECO:0000313" key="3">
    <source>
        <dbReference type="Proteomes" id="UP000746471"/>
    </source>
</evidence>
<dbReference type="Proteomes" id="UP000746471">
    <property type="component" value="Unassembled WGS sequence"/>
</dbReference>
<sequence>MIESMRERIVKNPYDYLFVGTIAFFALSIINIVFAWLGLVCMMTPFILALRSHKNLWCRSYCPRSRFFMKIMTPISLKRPIPKALRSPKTRRYIITFFCVNLMMVVLSTLNVANGSMAPMASVRFLMFIRVPFQLPQLWEITASPVVLHLSYRLYSIMFSSTIVGMLLAILYMPRSWCTICPVQTMVTDIVKKYEKNCESCR</sequence>
<feature type="transmembrane region" description="Helical" evidence="1">
    <location>
        <begin position="154"/>
        <end position="173"/>
    </location>
</feature>
<organism evidence="2 3">
    <name type="scientific">Fusibacter paucivorans</name>
    <dbReference type="NCBI Taxonomy" id="76009"/>
    <lineage>
        <taxon>Bacteria</taxon>
        <taxon>Bacillati</taxon>
        <taxon>Bacillota</taxon>
        <taxon>Clostridia</taxon>
        <taxon>Eubacteriales</taxon>
        <taxon>Eubacteriales Family XII. Incertae Sedis</taxon>
        <taxon>Fusibacter</taxon>
    </lineage>
</organism>
<comment type="caution">
    <text evidence="2">The sequence shown here is derived from an EMBL/GenBank/DDBJ whole genome shotgun (WGS) entry which is preliminary data.</text>
</comment>
<protein>
    <recommendedName>
        <fullName evidence="4">4Fe-4S binding domain-containing protein</fullName>
    </recommendedName>
</protein>
<keyword evidence="1" id="KW-0472">Membrane</keyword>
<reference evidence="2 3" key="1">
    <citation type="submission" date="2021-05" db="EMBL/GenBank/DDBJ databases">
        <title>Fusibacter ferrireducens sp. nov., an anaerobic, sulfur- and Fe-reducing bacterium isolated from the mangrove sediment.</title>
        <authorList>
            <person name="Qiu D."/>
        </authorList>
    </citation>
    <scope>NUCLEOTIDE SEQUENCE [LARGE SCALE GENOMIC DNA]</scope>
    <source>
        <strain evidence="2 3">DSM 12116</strain>
    </source>
</reference>
<dbReference type="RefSeq" id="WP_213235320.1">
    <property type="nucleotide sequence ID" value="NZ_JAHBCL010000003.1"/>
</dbReference>
<feature type="transmembrane region" description="Helical" evidence="1">
    <location>
        <begin position="93"/>
        <end position="110"/>
    </location>
</feature>
<evidence type="ECO:0000313" key="2">
    <source>
        <dbReference type="EMBL" id="MBS7525531.1"/>
    </source>
</evidence>
<evidence type="ECO:0008006" key="4">
    <source>
        <dbReference type="Google" id="ProtNLM"/>
    </source>
</evidence>
<dbReference type="EMBL" id="JAHBCL010000003">
    <property type="protein sequence ID" value="MBS7525531.1"/>
    <property type="molecule type" value="Genomic_DNA"/>
</dbReference>
<keyword evidence="3" id="KW-1185">Reference proteome</keyword>
<evidence type="ECO:0000256" key="1">
    <source>
        <dbReference type="SAM" id="Phobius"/>
    </source>
</evidence>
<keyword evidence="1" id="KW-1133">Transmembrane helix</keyword>
<name>A0ABS5PME2_9FIRM</name>
<keyword evidence="1" id="KW-0812">Transmembrane</keyword>
<proteinExistence type="predicted"/>